<evidence type="ECO:0000313" key="1">
    <source>
        <dbReference type="EMBL" id="MFC3628200.1"/>
    </source>
</evidence>
<dbReference type="Pfam" id="PF13554">
    <property type="entry name" value="Phage_tail_terminator_5"/>
    <property type="match status" value="1"/>
</dbReference>
<organism evidence="1 2">
    <name type="scientific">Paracoccus angustae</name>
    <dbReference type="NCBI Taxonomy" id="1671480"/>
    <lineage>
        <taxon>Bacteria</taxon>
        <taxon>Pseudomonadati</taxon>
        <taxon>Pseudomonadota</taxon>
        <taxon>Alphaproteobacteria</taxon>
        <taxon>Rhodobacterales</taxon>
        <taxon>Paracoccaceae</taxon>
        <taxon>Paracoccus</taxon>
    </lineage>
</organism>
<gene>
    <name evidence="1" type="ORF">ACFOM8_01935</name>
</gene>
<dbReference type="Gene3D" id="3.30.2000.20">
    <property type="match status" value="1"/>
</dbReference>
<proteinExistence type="predicted"/>
<dbReference type="EMBL" id="JBHRXY010000001">
    <property type="protein sequence ID" value="MFC3628200.1"/>
    <property type="molecule type" value="Genomic_DNA"/>
</dbReference>
<keyword evidence="2" id="KW-1185">Reference proteome</keyword>
<accession>A0ABV7TZH1</accession>
<name>A0ABV7TZH1_9RHOB</name>
<dbReference type="RefSeq" id="WP_377758793.1">
    <property type="nucleotide sequence ID" value="NZ_JBHRXY010000001.1"/>
</dbReference>
<dbReference type="InterPro" id="IPR025395">
    <property type="entry name" value="Phage_tail_terminator-like"/>
</dbReference>
<comment type="caution">
    <text evidence="1">The sequence shown here is derived from an EMBL/GenBank/DDBJ whole genome shotgun (WGS) entry which is preliminary data.</text>
</comment>
<evidence type="ECO:0000313" key="2">
    <source>
        <dbReference type="Proteomes" id="UP001595539"/>
    </source>
</evidence>
<protein>
    <submittedName>
        <fullName evidence="1">Phage tail terminator-like protein</fullName>
    </submittedName>
</protein>
<dbReference type="Proteomes" id="UP001595539">
    <property type="component" value="Unassembled WGS sequence"/>
</dbReference>
<sequence>MPTDETKRWMAVKPRIIAAAGDLPIAWPKADFDPDGKAYLAVGRVKAEPQRVTIRTQHRQVWSLMMMLMTPLSDRQPVEVTDEQAGQIAGHFPVDLKLTYEWQAMRVTERPHVSEGFREGAWWQTPIRVRLEHLGT</sequence>
<reference evidence="2" key="1">
    <citation type="journal article" date="2019" name="Int. J. Syst. Evol. Microbiol.">
        <title>The Global Catalogue of Microorganisms (GCM) 10K type strain sequencing project: providing services to taxonomists for standard genome sequencing and annotation.</title>
        <authorList>
            <consortium name="The Broad Institute Genomics Platform"/>
            <consortium name="The Broad Institute Genome Sequencing Center for Infectious Disease"/>
            <person name="Wu L."/>
            <person name="Ma J."/>
        </authorList>
    </citation>
    <scope>NUCLEOTIDE SEQUENCE [LARGE SCALE GENOMIC DNA]</scope>
    <source>
        <strain evidence="2">KCTC 42473</strain>
    </source>
</reference>